<evidence type="ECO:0000313" key="2">
    <source>
        <dbReference type="EMBL" id="RST89891.1"/>
    </source>
</evidence>
<dbReference type="PANTHER" id="PTHR22916:SF3">
    <property type="entry name" value="UDP-GLCNAC:BETAGAL BETA-1,3-N-ACETYLGLUCOSAMINYLTRANSFERASE-LIKE PROTEIN 1"/>
    <property type="match status" value="1"/>
</dbReference>
<organism evidence="2 3">
    <name type="scientific">Vagococcus humatus</name>
    <dbReference type="NCBI Taxonomy" id="1889241"/>
    <lineage>
        <taxon>Bacteria</taxon>
        <taxon>Bacillati</taxon>
        <taxon>Bacillota</taxon>
        <taxon>Bacilli</taxon>
        <taxon>Lactobacillales</taxon>
        <taxon>Enterococcaceae</taxon>
        <taxon>Vagococcus</taxon>
    </lineage>
</organism>
<proteinExistence type="predicted"/>
<dbReference type="OrthoDB" id="9802649at2"/>
<comment type="caution">
    <text evidence="2">The sequence shown here is derived from an EMBL/GenBank/DDBJ whole genome shotgun (WGS) entry which is preliminary data.</text>
</comment>
<keyword evidence="3" id="KW-1185">Reference proteome</keyword>
<evidence type="ECO:0000313" key="3">
    <source>
        <dbReference type="Proteomes" id="UP000277864"/>
    </source>
</evidence>
<dbReference type="InterPro" id="IPR001173">
    <property type="entry name" value="Glyco_trans_2-like"/>
</dbReference>
<dbReference type="Proteomes" id="UP000277864">
    <property type="component" value="Unassembled WGS sequence"/>
</dbReference>
<name>A0A429Z876_9ENTE</name>
<gene>
    <name evidence="2" type="ORF">C7P63_02095</name>
</gene>
<dbReference type="GO" id="GO:0016758">
    <property type="term" value="F:hexosyltransferase activity"/>
    <property type="evidence" value="ECO:0007669"/>
    <property type="project" value="UniProtKB-ARBA"/>
</dbReference>
<dbReference type="Gene3D" id="3.90.550.10">
    <property type="entry name" value="Spore Coat Polysaccharide Biosynthesis Protein SpsA, Chain A"/>
    <property type="match status" value="1"/>
</dbReference>
<accession>A0A429Z876</accession>
<keyword evidence="2" id="KW-0808">Transferase</keyword>
<dbReference type="PANTHER" id="PTHR22916">
    <property type="entry name" value="GLYCOSYLTRANSFERASE"/>
    <property type="match status" value="1"/>
</dbReference>
<reference evidence="2 3" key="1">
    <citation type="submission" date="2018-03" db="EMBL/GenBank/DDBJ databases">
        <authorList>
            <person name="Gulvik C.A."/>
        </authorList>
    </citation>
    <scope>NUCLEOTIDE SEQUENCE [LARGE SCALE GENOMIC DNA]</scope>
    <source>
        <strain evidence="2 3">JCM 31581</strain>
    </source>
</reference>
<dbReference type="SUPFAM" id="SSF53448">
    <property type="entry name" value="Nucleotide-diphospho-sugar transferases"/>
    <property type="match status" value="1"/>
</dbReference>
<dbReference type="RefSeq" id="WP_125942503.1">
    <property type="nucleotide sequence ID" value="NZ_PXZH01000001.1"/>
</dbReference>
<dbReference type="Pfam" id="PF00535">
    <property type="entry name" value="Glycos_transf_2"/>
    <property type="match status" value="1"/>
</dbReference>
<dbReference type="AlphaFoldDB" id="A0A429Z876"/>
<sequence>MISVCMATYEGEKFITRQLDSIVDQLAETDEIIIVDDQSKDNTVSLIKKRQDPRIKLQVNPSNLGPILSFEKAIQLAQGDYLFLADQDDIWFPNKVEKVMEVFKTEQAELVVHDAKVVDGDLEMIHPSWNHWNHNYIGPSMFRTIAKNGYTGCMMAFTKSLKDKIIPFPSMIEMHDQWIGMTAILQKCQIIELNEALMDYVRHGENATAIKKRSLSDKVKGRLCTLEALEIAKKRVN</sequence>
<feature type="domain" description="Glycosyltransferase 2-like" evidence="1">
    <location>
        <begin position="3"/>
        <end position="160"/>
    </location>
</feature>
<protein>
    <submittedName>
        <fullName evidence="2">Alpha-L-Rha alpha-1,3-L-rhamnosyltransferase</fullName>
    </submittedName>
</protein>
<dbReference type="InterPro" id="IPR029044">
    <property type="entry name" value="Nucleotide-diphossugar_trans"/>
</dbReference>
<evidence type="ECO:0000259" key="1">
    <source>
        <dbReference type="Pfam" id="PF00535"/>
    </source>
</evidence>
<dbReference type="EMBL" id="PXZH01000001">
    <property type="protein sequence ID" value="RST89891.1"/>
    <property type="molecule type" value="Genomic_DNA"/>
</dbReference>
<dbReference type="CDD" id="cd04196">
    <property type="entry name" value="GT_2_like_d"/>
    <property type="match status" value="1"/>
</dbReference>